<reference evidence="4 6" key="2">
    <citation type="submission" date="2019-06" db="EMBL/GenBank/DDBJ databases">
        <title>Whole genome shotgun sequence of Corynebacterium flavescens NBRC 14136.</title>
        <authorList>
            <person name="Hosoyama A."/>
            <person name="Uohara A."/>
            <person name="Ohji S."/>
            <person name="Ichikawa N."/>
        </authorList>
    </citation>
    <scope>NUCLEOTIDE SEQUENCE [LARGE SCALE GENOMIC DNA]</scope>
    <source>
        <strain evidence="4 6">NBRC 14136</strain>
    </source>
</reference>
<dbReference type="InterPro" id="IPR021458">
    <property type="entry name" value="Rv0495c"/>
</dbReference>
<dbReference type="GeneID" id="82879442"/>
<accession>A0A1L7CJP9</accession>
<evidence type="ECO:0000313" key="6">
    <source>
        <dbReference type="Proteomes" id="UP000315353"/>
    </source>
</evidence>
<reference evidence="3 5" key="1">
    <citation type="submission" date="2014-08" db="EMBL/GenBank/DDBJ databases">
        <title>Complete genome sequence of Corynebacterium flavescens OJ8(T)(=DSM 20296(T)), isolated from cheese.</title>
        <authorList>
            <person name="Ruckert C."/>
            <person name="Albersmeier A."/>
            <person name="Winkler A."/>
            <person name="Kalinowski J."/>
        </authorList>
    </citation>
    <scope>NUCLEOTIDE SEQUENCE [LARGE SCALE GENOMIC DNA]</scope>
    <source>
        <strain evidence="3 5">OJ8</strain>
    </source>
</reference>
<sequence>MNRPKSTEVYLGFPASSPAAASIRAGREVAPDFPREWFEFCDPEDPYHLFSIDLTWLESHYSCQFGTAACHGIDKQSPEVGCCVHGAYMADETDRDQLYDAVAQMPARFWQLRPAGVDRYLQSEDPIELEPWLEWDELDGEDGEPEPALKTSIVDGACIFANRAGWGTGAGCAIHQWALEAGADLTVAKPEVCWQLPLRRHEAYEERTDGQEILRTTIGEYDRRGWGNGGEDFDWYCSGDSACHTSAAPMWRSQKTELIALMGEECYEILASHCSARERAAAVGVGLSRHPASVEAHAYPEQNQRKGPVSSRGANA</sequence>
<evidence type="ECO:0008006" key="7">
    <source>
        <dbReference type="Google" id="ProtNLM"/>
    </source>
</evidence>
<dbReference type="RefSeq" id="WP_075729041.1">
    <property type="nucleotide sequence ID" value="NZ_BJNB01000007.1"/>
</dbReference>
<dbReference type="OrthoDB" id="3394274at2"/>
<evidence type="ECO:0000313" key="5">
    <source>
        <dbReference type="Proteomes" id="UP000185479"/>
    </source>
</evidence>
<comment type="similarity">
    <text evidence="1">Belongs to the Rv0495c family.</text>
</comment>
<evidence type="ECO:0000256" key="1">
    <source>
        <dbReference type="ARBA" id="ARBA00093770"/>
    </source>
</evidence>
<keyword evidence="5" id="KW-1185">Reference proteome</keyword>
<dbReference type="Proteomes" id="UP000185479">
    <property type="component" value="Chromosome"/>
</dbReference>
<name>A0A1L7CJP9_CORFL</name>
<evidence type="ECO:0000313" key="4">
    <source>
        <dbReference type="EMBL" id="GEB97214.1"/>
    </source>
</evidence>
<dbReference type="KEGG" id="cfc:CFLV_01735"/>
<protein>
    <recommendedName>
        <fullName evidence="7">DUF3109 family protein</fullName>
    </recommendedName>
</protein>
<evidence type="ECO:0000256" key="2">
    <source>
        <dbReference type="SAM" id="MobiDB-lite"/>
    </source>
</evidence>
<gene>
    <name evidence="4" type="ORF">CFL01nite_07090</name>
    <name evidence="3" type="ORF">CFLV_01735</name>
</gene>
<proteinExistence type="inferred from homology"/>
<dbReference type="EMBL" id="CP009246">
    <property type="protein sequence ID" value="APT86039.1"/>
    <property type="molecule type" value="Genomic_DNA"/>
</dbReference>
<dbReference type="AlphaFoldDB" id="A0A1L7CJP9"/>
<organism evidence="3 5">
    <name type="scientific">Corynebacterium flavescens</name>
    <dbReference type="NCBI Taxonomy" id="28028"/>
    <lineage>
        <taxon>Bacteria</taxon>
        <taxon>Bacillati</taxon>
        <taxon>Actinomycetota</taxon>
        <taxon>Actinomycetes</taxon>
        <taxon>Mycobacteriales</taxon>
        <taxon>Corynebacteriaceae</taxon>
        <taxon>Corynebacterium</taxon>
    </lineage>
</organism>
<dbReference type="Proteomes" id="UP000315353">
    <property type="component" value="Unassembled WGS sequence"/>
</dbReference>
<feature type="region of interest" description="Disordered" evidence="2">
    <location>
        <begin position="294"/>
        <end position="316"/>
    </location>
</feature>
<dbReference type="Pfam" id="PF11307">
    <property type="entry name" value="DUF3109"/>
    <property type="match status" value="1"/>
</dbReference>
<dbReference type="EMBL" id="BJNB01000007">
    <property type="protein sequence ID" value="GEB97214.1"/>
    <property type="molecule type" value="Genomic_DNA"/>
</dbReference>
<evidence type="ECO:0000313" key="3">
    <source>
        <dbReference type="EMBL" id="APT86039.1"/>
    </source>
</evidence>
<dbReference type="STRING" id="28028.CFLV_01735"/>